<evidence type="ECO:0000313" key="3">
    <source>
        <dbReference type="Proteomes" id="UP000274429"/>
    </source>
</evidence>
<dbReference type="EMBL" id="UYWX01007638">
    <property type="protein sequence ID" value="VDM27047.1"/>
    <property type="molecule type" value="Genomic_DNA"/>
</dbReference>
<feature type="compositionally biased region" description="Polar residues" evidence="1">
    <location>
        <begin position="21"/>
        <end position="37"/>
    </location>
</feature>
<keyword evidence="3" id="KW-1185">Reference proteome</keyword>
<dbReference type="Proteomes" id="UP000274429">
    <property type="component" value="Unassembled WGS sequence"/>
</dbReference>
<accession>A0A0R3WXI7</accession>
<feature type="region of interest" description="Disordered" evidence="1">
    <location>
        <begin position="21"/>
        <end position="43"/>
    </location>
</feature>
<protein>
    <submittedName>
        <fullName evidence="2 4">Uncharacterized protein</fullName>
    </submittedName>
</protein>
<evidence type="ECO:0000313" key="4">
    <source>
        <dbReference type="WBParaSite" id="TTAC_0000547701-mRNA-1"/>
    </source>
</evidence>
<gene>
    <name evidence="2" type="ORF">TTAC_LOCUS5463</name>
</gene>
<name>A0A0R3WXI7_HYDTA</name>
<reference evidence="4" key="1">
    <citation type="submission" date="2017-02" db="UniProtKB">
        <authorList>
            <consortium name="WormBaseParasite"/>
        </authorList>
    </citation>
    <scope>IDENTIFICATION</scope>
</reference>
<dbReference type="WBParaSite" id="TTAC_0000547701-mRNA-1">
    <property type="protein sequence ID" value="TTAC_0000547701-mRNA-1"/>
    <property type="gene ID" value="TTAC_0000547701"/>
</dbReference>
<reference evidence="2 3" key="2">
    <citation type="submission" date="2018-11" db="EMBL/GenBank/DDBJ databases">
        <authorList>
            <consortium name="Pathogen Informatics"/>
        </authorList>
    </citation>
    <scope>NUCLEOTIDE SEQUENCE [LARGE SCALE GENOMIC DNA]</scope>
</reference>
<dbReference type="AlphaFoldDB" id="A0A0R3WXI7"/>
<evidence type="ECO:0000256" key="1">
    <source>
        <dbReference type="SAM" id="MobiDB-lite"/>
    </source>
</evidence>
<proteinExistence type="predicted"/>
<evidence type="ECO:0000313" key="2">
    <source>
        <dbReference type="EMBL" id="VDM27047.1"/>
    </source>
</evidence>
<organism evidence="4">
    <name type="scientific">Hydatigena taeniaeformis</name>
    <name type="common">Feline tapeworm</name>
    <name type="synonym">Taenia taeniaeformis</name>
    <dbReference type="NCBI Taxonomy" id="6205"/>
    <lineage>
        <taxon>Eukaryota</taxon>
        <taxon>Metazoa</taxon>
        <taxon>Spiralia</taxon>
        <taxon>Lophotrochozoa</taxon>
        <taxon>Platyhelminthes</taxon>
        <taxon>Cestoda</taxon>
        <taxon>Eucestoda</taxon>
        <taxon>Cyclophyllidea</taxon>
        <taxon>Taeniidae</taxon>
        <taxon>Hydatigera</taxon>
    </lineage>
</organism>
<sequence length="91" mass="10018">MVSLPRRSKYETDGLLRTQQFHRAASGTSTARTQTPQCRRASSSTAAAATKSAAERCQRAGCSFACPRFSRLLSLPSRLHSPLLCLYGQWN</sequence>